<dbReference type="SUPFAM" id="SSF81653">
    <property type="entry name" value="Calcium ATPase, transduction domain A"/>
    <property type="match status" value="1"/>
</dbReference>
<feature type="region of interest" description="Disordered" evidence="7">
    <location>
        <begin position="786"/>
        <end position="806"/>
    </location>
</feature>
<keyword evidence="4" id="KW-0460">Magnesium</keyword>
<dbReference type="InterPro" id="IPR023299">
    <property type="entry name" value="ATPase_P-typ_cyto_dom_N"/>
</dbReference>
<evidence type="ECO:0000256" key="3">
    <source>
        <dbReference type="ARBA" id="ARBA00022723"/>
    </source>
</evidence>
<feature type="transmembrane region" description="Helical" evidence="8">
    <location>
        <begin position="303"/>
        <end position="323"/>
    </location>
</feature>
<evidence type="ECO:0000256" key="4">
    <source>
        <dbReference type="ARBA" id="ARBA00022842"/>
    </source>
</evidence>
<feature type="domain" description="P-type ATPase C-terminal" evidence="10">
    <location>
        <begin position="840"/>
        <end position="992"/>
    </location>
</feature>
<keyword evidence="2 8" id="KW-0812">Transmembrane</keyword>
<dbReference type="InterPro" id="IPR008250">
    <property type="entry name" value="ATPase_P-typ_transduc_dom_A_sf"/>
</dbReference>
<evidence type="ECO:0000313" key="12">
    <source>
        <dbReference type="Proteomes" id="UP001642464"/>
    </source>
</evidence>
<dbReference type="Pfam" id="PF16212">
    <property type="entry name" value="PhoLip_ATPase_C"/>
    <property type="match status" value="1"/>
</dbReference>
<dbReference type="SUPFAM" id="SSF81665">
    <property type="entry name" value="Calcium ATPase, transmembrane domain M"/>
    <property type="match status" value="1"/>
</dbReference>
<feature type="compositionally biased region" description="Basic and acidic residues" evidence="7">
    <location>
        <begin position="789"/>
        <end position="804"/>
    </location>
</feature>
<dbReference type="Gene3D" id="3.40.1110.10">
    <property type="entry name" value="Calcium-transporting ATPase, cytoplasmic domain N"/>
    <property type="match status" value="1"/>
</dbReference>
<feature type="transmembrane region" description="Helical" evidence="8">
    <location>
        <begin position="929"/>
        <end position="946"/>
    </location>
</feature>
<sequence>MWFNSPRLPHLIRFRHLSHFLVQDLAKTYPNNKVITSKYTVLTFVPKNVWEQLHKAANSYFLLISFIMFIGNYTPLFHGFIQFYSTFLALLIMMTASAVIAALDDLRRHDADVKTNGQIAHRVTGDGDGRCSSEDVRWADVVVGDILIIEGECEFPADLVPLASSSQAGGCYVDTANLDGESNLKLKESVKCTQQQLRYATTDQPLLDQAVANLSTLKGHVAAEAPQKSIHSFKGRIELDSGTQDADEALDAKHLLLRGTVLKNTSWVLGLVVYTGPESRMVMNSREAKAKYPNIEKVINRSMLVVVGAQCLMALISDILYLVTKQQFLSLWYLFPAGEVQSILLPEFIGYWLTFFVLYSNLMPISLYFTMEVCNAAQAYFIKNDLQMYDEAKPTMSHEGEIYGETGEESGFQGRAAMLNARLKNPSQAAAIDAVLEVLAVSHTVVSTKDRSGRMKYEAESPDEGALVEAVGRLGWVFTGRTNEGLTVEAQHHRPIQPSLEALNAFTSARKRQSVLVRRPSGEVVLLVKGADDVMQKLAADPQSFPEEHLRAFAKQGLRTLVMGRRWISEAELRQWHQEYTKAQTSMQERFGDLQSLETLGITGIEDKLQVGVEDAIVKIRQAGIKLWVLTGDKLETAKNIGFSTRVLSSSMEILTLDLTDRRAFKDRHAGRVEAGPAASNNGVTVALIVTGHALEARLMTGHGGSQGGSQAKSQPKGKYQDLFLEVAVRCSVVIACRVSPLQKAEVVTVVRTDGKGVKPTPVTLAIGDGANDVPMLQEAQVGVGISGREGRPETSKDAGDREPTSVGQAVNCADFAISQFRYLARLMLVHGRWNYRRACQSLFEDMVRASYNFVLAAPIITTGVFDQDVTEEQVMADPRLYVSGREGLDLNASKLVEMLLSAAVHSCVIGFVMLMVFYDMSILQTGDFYTFGTTVFTVLVISMNYRAAFVTRTWNWVTLAGQACSFLIYLIFLLVYCNIEWMTEHFQLDTELFLLIVFLELFHGACSLMPGVNLLAHVCCC</sequence>
<comment type="subcellular location">
    <subcellularLocation>
        <location evidence="1">Membrane</location>
        <topology evidence="1">Multi-pass membrane protein</topology>
    </subcellularLocation>
</comment>
<evidence type="ECO:0000259" key="10">
    <source>
        <dbReference type="Pfam" id="PF16212"/>
    </source>
</evidence>
<feature type="transmembrane region" description="Helical" evidence="8">
    <location>
        <begin position="958"/>
        <end position="977"/>
    </location>
</feature>
<dbReference type="InterPro" id="IPR023298">
    <property type="entry name" value="ATPase_P-typ_TM_dom_sf"/>
</dbReference>
<feature type="transmembrane region" description="Helical" evidence="8">
    <location>
        <begin position="993"/>
        <end position="1017"/>
    </location>
</feature>
<dbReference type="PANTHER" id="PTHR24092:SF218">
    <property type="entry name" value="PHOSPHOLIPID-TRANSPORTING ATPASE"/>
    <property type="match status" value="1"/>
</dbReference>
<dbReference type="Gene3D" id="3.40.50.1000">
    <property type="entry name" value="HAD superfamily/HAD-like"/>
    <property type="match status" value="1"/>
</dbReference>
<evidence type="ECO:0000256" key="2">
    <source>
        <dbReference type="ARBA" id="ARBA00022692"/>
    </source>
</evidence>
<dbReference type="InterPro" id="IPR032630">
    <property type="entry name" value="P_typ_ATPase_c"/>
</dbReference>
<reference evidence="11 12" key="1">
    <citation type="submission" date="2024-02" db="EMBL/GenBank/DDBJ databases">
        <authorList>
            <person name="Chen Y."/>
            <person name="Shah S."/>
            <person name="Dougan E. K."/>
            <person name="Thang M."/>
            <person name="Chan C."/>
        </authorList>
    </citation>
    <scope>NUCLEOTIDE SEQUENCE [LARGE SCALE GENOMIC DNA]</scope>
</reference>
<keyword evidence="6 8" id="KW-0472">Membrane</keyword>
<dbReference type="Proteomes" id="UP001642464">
    <property type="component" value="Unassembled WGS sequence"/>
</dbReference>
<evidence type="ECO:0000256" key="8">
    <source>
        <dbReference type="SAM" id="Phobius"/>
    </source>
</evidence>
<proteinExistence type="predicted"/>
<dbReference type="EMBL" id="CAXAMM010004158">
    <property type="protein sequence ID" value="CAK9002626.1"/>
    <property type="molecule type" value="Genomic_DNA"/>
</dbReference>
<keyword evidence="5 8" id="KW-1133">Transmembrane helix</keyword>
<evidence type="ECO:0000259" key="9">
    <source>
        <dbReference type="Pfam" id="PF16209"/>
    </source>
</evidence>
<dbReference type="Pfam" id="PF16209">
    <property type="entry name" value="PhoLip_ATPase_N"/>
    <property type="match status" value="1"/>
</dbReference>
<protein>
    <submittedName>
        <fullName evidence="11">Probable phospholipid-transporting ATPase IA (ATPase class I type 8A member 1) (Chromaffin granule ATPase II)</fullName>
    </submittedName>
</protein>
<feature type="transmembrane region" description="Helical" evidence="8">
    <location>
        <begin position="343"/>
        <end position="362"/>
    </location>
</feature>
<gene>
    <name evidence="11" type="ORF">SCF082_LOCUS7425</name>
</gene>
<evidence type="ECO:0000256" key="7">
    <source>
        <dbReference type="SAM" id="MobiDB-lite"/>
    </source>
</evidence>
<organism evidence="11 12">
    <name type="scientific">Durusdinium trenchii</name>
    <dbReference type="NCBI Taxonomy" id="1381693"/>
    <lineage>
        <taxon>Eukaryota</taxon>
        <taxon>Sar</taxon>
        <taxon>Alveolata</taxon>
        <taxon>Dinophyceae</taxon>
        <taxon>Suessiales</taxon>
        <taxon>Symbiodiniaceae</taxon>
        <taxon>Durusdinium</taxon>
    </lineage>
</organism>
<dbReference type="SUPFAM" id="SSF81660">
    <property type="entry name" value="Metal cation-transporting ATPase, ATP-binding domain N"/>
    <property type="match status" value="1"/>
</dbReference>
<feature type="transmembrane region" description="Helical" evidence="8">
    <location>
        <begin position="60"/>
        <end position="77"/>
    </location>
</feature>
<dbReference type="InterPro" id="IPR032631">
    <property type="entry name" value="P-type_ATPase_N"/>
</dbReference>
<evidence type="ECO:0000256" key="1">
    <source>
        <dbReference type="ARBA" id="ARBA00004141"/>
    </source>
</evidence>
<keyword evidence="12" id="KW-1185">Reference proteome</keyword>
<dbReference type="InterPro" id="IPR036412">
    <property type="entry name" value="HAD-like_sf"/>
</dbReference>
<evidence type="ECO:0000256" key="6">
    <source>
        <dbReference type="ARBA" id="ARBA00023136"/>
    </source>
</evidence>
<dbReference type="InterPro" id="IPR023214">
    <property type="entry name" value="HAD_sf"/>
</dbReference>
<feature type="transmembrane region" description="Helical" evidence="8">
    <location>
        <begin position="83"/>
        <end position="103"/>
    </location>
</feature>
<dbReference type="Pfam" id="PF13246">
    <property type="entry name" value="Cation_ATPase"/>
    <property type="match status" value="1"/>
</dbReference>
<keyword evidence="3" id="KW-0479">Metal-binding</keyword>
<accession>A0ABP0IJ43</accession>
<evidence type="ECO:0000313" key="11">
    <source>
        <dbReference type="EMBL" id="CAK9002626.1"/>
    </source>
</evidence>
<feature type="domain" description="P-type ATPase N-terminal" evidence="9">
    <location>
        <begin position="26"/>
        <end position="76"/>
    </location>
</feature>
<evidence type="ECO:0000256" key="5">
    <source>
        <dbReference type="ARBA" id="ARBA00022989"/>
    </source>
</evidence>
<comment type="caution">
    <text evidence="11">The sequence shown here is derived from an EMBL/GenBank/DDBJ whole genome shotgun (WGS) entry which is preliminary data.</text>
</comment>
<dbReference type="PANTHER" id="PTHR24092">
    <property type="entry name" value="PROBABLE PHOSPHOLIPID-TRANSPORTING ATPASE"/>
    <property type="match status" value="1"/>
</dbReference>
<dbReference type="Gene3D" id="2.70.150.10">
    <property type="entry name" value="Calcium-transporting ATPase, cytoplasmic transduction domain A"/>
    <property type="match status" value="1"/>
</dbReference>
<dbReference type="SUPFAM" id="SSF56784">
    <property type="entry name" value="HAD-like"/>
    <property type="match status" value="1"/>
</dbReference>
<name>A0ABP0IJ43_9DINO</name>
<feature type="transmembrane region" description="Helical" evidence="8">
    <location>
        <begin position="896"/>
        <end position="917"/>
    </location>
</feature>